<keyword evidence="1" id="KW-0812">Transmembrane</keyword>
<evidence type="ECO:0000313" key="2">
    <source>
        <dbReference type="EMBL" id="VHO06238.1"/>
    </source>
</evidence>
<evidence type="ECO:0000256" key="1">
    <source>
        <dbReference type="SAM" id="Phobius"/>
    </source>
</evidence>
<protein>
    <submittedName>
        <fullName evidence="2">Uncharacterized protein</fullName>
    </submittedName>
</protein>
<feature type="transmembrane region" description="Helical" evidence="1">
    <location>
        <begin position="21"/>
        <end position="41"/>
    </location>
</feature>
<keyword evidence="1" id="KW-0472">Membrane</keyword>
<name>A0A486XUT2_9GAMM</name>
<proteinExistence type="predicted"/>
<gene>
    <name evidence="2" type="ORF">BAL341_3273</name>
</gene>
<accession>A0A486XUT2</accession>
<sequence>MEVNHNLRQQSMNTLHLRKDIAVFTKCGAGFGLLLLINPNVV</sequence>
<reference evidence="2" key="1">
    <citation type="submission" date="2019-04" db="EMBL/GenBank/DDBJ databases">
        <authorList>
            <person name="Brambilla D."/>
        </authorList>
    </citation>
    <scope>NUCLEOTIDE SEQUENCE</scope>
    <source>
        <strain evidence="2">BAL1</strain>
    </source>
</reference>
<dbReference type="EMBL" id="CAAJGR010000025">
    <property type="protein sequence ID" value="VHO06238.1"/>
    <property type="molecule type" value="Genomic_DNA"/>
</dbReference>
<keyword evidence="1" id="KW-1133">Transmembrane helix</keyword>
<organism evidence="2">
    <name type="scientific">Rheinheimera sp. BAL341</name>
    <dbReference type="NCBI Taxonomy" id="1708203"/>
    <lineage>
        <taxon>Bacteria</taxon>
        <taxon>Pseudomonadati</taxon>
        <taxon>Pseudomonadota</taxon>
        <taxon>Gammaproteobacteria</taxon>
        <taxon>Chromatiales</taxon>
        <taxon>Chromatiaceae</taxon>
        <taxon>Rheinheimera</taxon>
    </lineage>
</organism>
<dbReference type="AlphaFoldDB" id="A0A486XUT2"/>